<dbReference type="STRING" id="225164.V4A2C6"/>
<dbReference type="Proteomes" id="UP000030746">
    <property type="component" value="Unassembled WGS sequence"/>
</dbReference>
<dbReference type="OMA" id="IDMEYND"/>
<evidence type="ECO:0000313" key="3">
    <source>
        <dbReference type="Proteomes" id="UP000030746"/>
    </source>
</evidence>
<organism evidence="2 3">
    <name type="scientific">Lottia gigantea</name>
    <name type="common">Giant owl limpet</name>
    <dbReference type="NCBI Taxonomy" id="225164"/>
    <lineage>
        <taxon>Eukaryota</taxon>
        <taxon>Metazoa</taxon>
        <taxon>Spiralia</taxon>
        <taxon>Lophotrochozoa</taxon>
        <taxon>Mollusca</taxon>
        <taxon>Gastropoda</taxon>
        <taxon>Patellogastropoda</taxon>
        <taxon>Lottioidea</taxon>
        <taxon>Lottiidae</taxon>
        <taxon>Lottia</taxon>
    </lineage>
</organism>
<proteinExistence type="predicted"/>
<dbReference type="KEGG" id="lgi:LOTGIDRAFT_166579"/>
<dbReference type="Gene3D" id="3.90.215.10">
    <property type="entry name" value="Gamma Fibrinogen, chain A, domain 1"/>
    <property type="match status" value="1"/>
</dbReference>
<dbReference type="InterPro" id="IPR002181">
    <property type="entry name" value="Fibrinogen_a/b/g_C_dom"/>
</dbReference>
<dbReference type="EMBL" id="KB202917">
    <property type="protein sequence ID" value="ESO87431.1"/>
    <property type="molecule type" value="Genomic_DNA"/>
</dbReference>
<accession>V4A2C6</accession>
<sequence>MEIVNISLSLYFCAISFVFGGDRNASFVKTKIVNTNCDASTQLRSESINTRFECSVLCTGEAECRRYLYCTDSKQCILYKDGTNCMVPGQSIGCSCFKKRIGYIDGNCVCPRGRYGSNCEKIITDCTHGKSLGMSSAPLTDILADIQPVLSPEPFEVLCTFGYGGWTIVFYRNQNCETGDFYKTLTEYEDGFGANPVMNGWLGLTKWLYILNGASKKMGTLIYTSDTAFCVNHYTQFRLGSKSEGYTFNCASVTTRSCGDSLTGAINLNGMKFSALGSDYSWLSECVNRFRCGWWYSDTNSNCTRSLLTGTVDGSGTDVFWTDDLASSNIPKFQIKLQ</sequence>
<dbReference type="AlphaFoldDB" id="V4A2C6"/>
<reference evidence="2 3" key="1">
    <citation type="journal article" date="2013" name="Nature">
        <title>Insights into bilaterian evolution from three spiralian genomes.</title>
        <authorList>
            <person name="Simakov O."/>
            <person name="Marletaz F."/>
            <person name="Cho S.J."/>
            <person name="Edsinger-Gonzales E."/>
            <person name="Havlak P."/>
            <person name="Hellsten U."/>
            <person name="Kuo D.H."/>
            <person name="Larsson T."/>
            <person name="Lv J."/>
            <person name="Arendt D."/>
            <person name="Savage R."/>
            <person name="Osoegawa K."/>
            <person name="de Jong P."/>
            <person name="Grimwood J."/>
            <person name="Chapman J.A."/>
            <person name="Shapiro H."/>
            <person name="Aerts A."/>
            <person name="Otillar R.P."/>
            <person name="Terry A.Y."/>
            <person name="Boore J.L."/>
            <person name="Grigoriev I.V."/>
            <person name="Lindberg D.R."/>
            <person name="Seaver E.C."/>
            <person name="Weisblat D.A."/>
            <person name="Putnam N.H."/>
            <person name="Rokhsar D.S."/>
        </authorList>
    </citation>
    <scope>NUCLEOTIDE SEQUENCE [LARGE SCALE GENOMIC DNA]</scope>
</reference>
<dbReference type="PROSITE" id="PS51406">
    <property type="entry name" value="FIBRINOGEN_C_2"/>
    <property type="match status" value="1"/>
</dbReference>
<dbReference type="GeneID" id="20240382"/>
<dbReference type="SMART" id="SM00186">
    <property type="entry name" value="FBG"/>
    <property type="match status" value="1"/>
</dbReference>
<dbReference type="HOGENOM" id="CLU_060190_0_0_1"/>
<dbReference type="Pfam" id="PF00147">
    <property type="entry name" value="Fibrinogen_C"/>
    <property type="match status" value="1"/>
</dbReference>
<dbReference type="OrthoDB" id="6149195at2759"/>
<dbReference type="InterPro" id="IPR014716">
    <property type="entry name" value="Fibrinogen_a/b/g_C_1"/>
</dbReference>
<evidence type="ECO:0000259" key="1">
    <source>
        <dbReference type="PROSITE" id="PS51406"/>
    </source>
</evidence>
<dbReference type="PANTHER" id="PTHR19143">
    <property type="entry name" value="FIBRINOGEN/TENASCIN/ANGIOPOEITIN"/>
    <property type="match status" value="1"/>
</dbReference>
<name>V4A2C6_LOTGI</name>
<dbReference type="CTD" id="20240382"/>
<dbReference type="InterPro" id="IPR050373">
    <property type="entry name" value="Fibrinogen_C-term_domain"/>
</dbReference>
<evidence type="ECO:0000313" key="2">
    <source>
        <dbReference type="EMBL" id="ESO87431.1"/>
    </source>
</evidence>
<dbReference type="GO" id="GO:0005615">
    <property type="term" value="C:extracellular space"/>
    <property type="evidence" value="ECO:0007669"/>
    <property type="project" value="TreeGrafter"/>
</dbReference>
<gene>
    <name evidence="2" type="ORF">LOTGIDRAFT_166579</name>
</gene>
<dbReference type="RefSeq" id="XP_009061898.1">
    <property type="nucleotide sequence ID" value="XM_009063650.1"/>
</dbReference>
<dbReference type="InterPro" id="IPR036056">
    <property type="entry name" value="Fibrinogen-like_C"/>
</dbReference>
<feature type="domain" description="Fibrinogen C-terminal" evidence="1">
    <location>
        <begin position="110"/>
        <end position="338"/>
    </location>
</feature>
<protein>
    <recommendedName>
        <fullName evidence="1">Fibrinogen C-terminal domain-containing protein</fullName>
    </recommendedName>
</protein>
<dbReference type="SUPFAM" id="SSF56496">
    <property type="entry name" value="Fibrinogen C-terminal domain-like"/>
    <property type="match status" value="1"/>
</dbReference>
<keyword evidence="3" id="KW-1185">Reference proteome</keyword>